<keyword evidence="1" id="KW-0732">Signal</keyword>
<evidence type="ECO:0000313" key="2">
    <source>
        <dbReference type="EMBL" id="MXU89346.1"/>
    </source>
</evidence>
<reference evidence="2" key="1">
    <citation type="submission" date="2019-12" db="EMBL/GenBank/DDBJ databases">
        <title>An insight into the sialome of adult female Ixodes ricinus ticks feeding for 6 days.</title>
        <authorList>
            <person name="Perner J."/>
            <person name="Ribeiro J.M.C."/>
        </authorList>
    </citation>
    <scope>NUCLEOTIDE SEQUENCE</scope>
    <source>
        <strain evidence="2">Semi-engorged</strain>
        <tissue evidence="2">Salivary glands</tissue>
    </source>
</reference>
<sequence>MKVLARSFVQLHFLLVYNAVDLVCHSAPVAPGEDFQLGGDPGGLDVTVVVPLVPGPVGQPAQCGRTPLQRIFHRPGQGIGVRGFTAMPLVPERGGKSSLERRLVAHV</sequence>
<organism evidence="2">
    <name type="scientific">Ixodes ricinus</name>
    <name type="common">Common tick</name>
    <name type="synonym">Acarus ricinus</name>
    <dbReference type="NCBI Taxonomy" id="34613"/>
    <lineage>
        <taxon>Eukaryota</taxon>
        <taxon>Metazoa</taxon>
        <taxon>Ecdysozoa</taxon>
        <taxon>Arthropoda</taxon>
        <taxon>Chelicerata</taxon>
        <taxon>Arachnida</taxon>
        <taxon>Acari</taxon>
        <taxon>Parasitiformes</taxon>
        <taxon>Ixodida</taxon>
        <taxon>Ixodoidea</taxon>
        <taxon>Ixodidae</taxon>
        <taxon>Ixodinae</taxon>
        <taxon>Ixodes</taxon>
    </lineage>
</organism>
<dbReference type="EMBL" id="GIFC01007263">
    <property type="protein sequence ID" value="MXU89346.1"/>
    <property type="molecule type" value="Transcribed_RNA"/>
</dbReference>
<protein>
    <submittedName>
        <fullName evidence="2">Putative secreted protein</fullName>
    </submittedName>
</protein>
<feature type="signal peptide" evidence="1">
    <location>
        <begin position="1"/>
        <end position="26"/>
    </location>
</feature>
<feature type="chain" id="PRO_5025407209" evidence="1">
    <location>
        <begin position="27"/>
        <end position="107"/>
    </location>
</feature>
<name>A0A6B0UI73_IXORI</name>
<dbReference type="AlphaFoldDB" id="A0A6B0UI73"/>
<proteinExistence type="predicted"/>
<evidence type="ECO:0000256" key="1">
    <source>
        <dbReference type="SAM" id="SignalP"/>
    </source>
</evidence>
<accession>A0A6B0UI73</accession>